<protein>
    <submittedName>
        <fullName evidence="1">Uncharacterized protein</fullName>
    </submittedName>
</protein>
<proteinExistence type="predicted"/>
<dbReference type="EnsemblPlants" id="MELO3C013187.2.1">
    <property type="protein sequence ID" value="MELO3C013187.2.1"/>
    <property type="gene ID" value="MELO3C013187.2"/>
</dbReference>
<dbReference type="Gramene" id="MELO3C013187.2.1">
    <property type="protein sequence ID" value="MELO3C013187.2.1"/>
    <property type="gene ID" value="MELO3C013187.2"/>
</dbReference>
<sequence length="91" mass="10629">MHFAGGQYEDLELPSHRSPTRFMFVSIVAGEQIVRGRGFASVAAGRRCSVEKEDLWKFWDRCSWVWPEVECSVSVAVRRKKNREKWWLGVI</sequence>
<accession>A0A9I9D560</accession>
<organism evidence="1">
    <name type="scientific">Cucumis melo</name>
    <name type="common">Muskmelon</name>
    <dbReference type="NCBI Taxonomy" id="3656"/>
    <lineage>
        <taxon>Eukaryota</taxon>
        <taxon>Viridiplantae</taxon>
        <taxon>Streptophyta</taxon>
        <taxon>Embryophyta</taxon>
        <taxon>Tracheophyta</taxon>
        <taxon>Spermatophyta</taxon>
        <taxon>Magnoliopsida</taxon>
        <taxon>eudicotyledons</taxon>
        <taxon>Gunneridae</taxon>
        <taxon>Pentapetalae</taxon>
        <taxon>rosids</taxon>
        <taxon>fabids</taxon>
        <taxon>Cucurbitales</taxon>
        <taxon>Cucurbitaceae</taxon>
        <taxon>Benincaseae</taxon>
        <taxon>Cucumis</taxon>
    </lineage>
</organism>
<name>A0A9I9D560_CUCME</name>
<reference evidence="1" key="1">
    <citation type="submission" date="2023-03" db="UniProtKB">
        <authorList>
            <consortium name="EnsemblPlants"/>
        </authorList>
    </citation>
    <scope>IDENTIFICATION</scope>
</reference>
<evidence type="ECO:0000313" key="1">
    <source>
        <dbReference type="EnsemblPlants" id="MELO3C013187.2.1"/>
    </source>
</evidence>
<dbReference type="AlphaFoldDB" id="A0A9I9D560"/>